<feature type="non-terminal residue" evidence="16">
    <location>
        <position position="1"/>
    </location>
</feature>
<evidence type="ECO:0000256" key="4">
    <source>
        <dbReference type="ARBA" id="ARBA00022475"/>
    </source>
</evidence>
<dbReference type="CDD" id="cd06225">
    <property type="entry name" value="HAMP"/>
    <property type="match status" value="1"/>
</dbReference>
<accession>A0A0F9CWE8</accession>
<gene>
    <name evidence="16" type="ORF">LCGC14_2273480</name>
</gene>
<keyword evidence="8" id="KW-0547">Nucleotide-binding</keyword>
<dbReference type="PANTHER" id="PTHR45528">
    <property type="entry name" value="SENSOR HISTIDINE KINASE CPXA"/>
    <property type="match status" value="1"/>
</dbReference>
<reference evidence="16" key="1">
    <citation type="journal article" date="2015" name="Nature">
        <title>Complex archaea that bridge the gap between prokaryotes and eukaryotes.</title>
        <authorList>
            <person name="Spang A."/>
            <person name="Saw J.H."/>
            <person name="Jorgensen S.L."/>
            <person name="Zaremba-Niedzwiedzka K."/>
            <person name="Martijn J."/>
            <person name="Lind A.E."/>
            <person name="van Eijk R."/>
            <person name="Schleper C."/>
            <person name="Guy L."/>
            <person name="Ettema T.J."/>
        </authorList>
    </citation>
    <scope>NUCLEOTIDE SEQUENCE</scope>
</reference>
<evidence type="ECO:0000259" key="15">
    <source>
        <dbReference type="PROSITE" id="PS50885"/>
    </source>
</evidence>
<keyword evidence="4" id="KW-1003">Cell membrane</keyword>
<comment type="catalytic activity">
    <reaction evidence="1">
        <text>ATP + protein L-histidine = ADP + protein N-phospho-L-histidine.</text>
        <dbReference type="EC" id="2.7.13.3"/>
    </reaction>
</comment>
<evidence type="ECO:0000256" key="2">
    <source>
        <dbReference type="ARBA" id="ARBA00004651"/>
    </source>
</evidence>
<name>A0A0F9CWE8_9ZZZZ</name>
<evidence type="ECO:0000256" key="11">
    <source>
        <dbReference type="ARBA" id="ARBA00022989"/>
    </source>
</evidence>
<keyword evidence="9" id="KW-0418">Kinase</keyword>
<keyword evidence="7 14" id="KW-0812">Transmembrane</keyword>
<evidence type="ECO:0000256" key="5">
    <source>
        <dbReference type="ARBA" id="ARBA00022553"/>
    </source>
</evidence>
<dbReference type="SUPFAM" id="SSF103190">
    <property type="entry name" value="Sensory domain-like"/>
    <property type="match status" value="1"/>
</dbReference>
<protein>
    <recommendedName>
        <fullName evidence="3">histidine kinase</fullName>
        <ecNumber evidence="3">2.7.13.3</ecNumber>
    </recommendedName>
</protein>
<evidence type="ECO:0000256" key="10">
    <source>
        <dbReference type="ARBA" id="ARBA00022840"/>
    </source>
</evidence>
<dbReference type="PANTHER" id="PTHR45528:SF1">
    <property type="entry name" value="SENSOR HISTIDINE KINASE CPXA"/>
    <property type="match status" value="1"/>
</dbReference>
<dbReference type="PROSITE" id="PS50885">
    <property type="entry name" value="HAMP"/>
    <property type="match status" value="1"/>
</dbReference>
<comment type="caution">
    <text evidence="16">The sequence shown here is derived from an EMBL/GenBank/DDBJ whole genome shotgun (WGS) entry which is preliminary data.</text>
</comment>
<evidence type="ECO:0000256" key="3">
    <source>
        <dbReference type="ARBA" id="ARBA00012438"/>
    </source>
</evidence>
<sequence length="589" mass="65291">LLQQRDSIALIGPDKSVPDVKVIAPKNNYIGTRGIVMKWQGLEDSSGLEGFIYSFNKEESDEPELINLSPFSKSVNLTEGEEGSYFFHLRARDLAGNYSKTITIPFTVDLTPPPAPVITPLELDEEGYYADNAPTFNWTAQAPDIAGFNYALSIRQKPLEDPRLRTGKNRAAYKEVKGGDYYFRVAAVDRAGNIGETASVVIKLKPLPPPVRIKLAPPWILSREAFKISPILNISLYLVLGGLLFVTFYIATDVMFKLISKGEGVQMAGKPEETGIRKKRFGLRLKFSIMIVALILLVTVGISSILSYVSIGTQRRALANQMMDKAMLSAENMTNVAREGILNNDELLLLSLIAKTMENEDIKYSIILDVDNRVIAHSDINERGNVISDDITTMSLESDEIIVSPDFVPDQLQKLYVLASPVIFAEKRIGTVQLGYSSDSIFETINEARRTNIFSALYVSAVMIIVGIIGAFIMATITIKPIKILAQGAKVIGEGKLDYKIHIKTRDEIGILSDEFNRMTGRLLEYQQKMQEKAKLDEQMEIAQKIQQDLIPQAGIDNDDISLDGFYKAAAGVGGDYYDFVQIGDGRYG</sequence>
<feature type="transmembrane region" description="Helical" evidence="14">
    <location>
        <begin position="231"/>
        <end position="251"/>
    </location>
</feature>
<dbReference type="Gene3D" id="3.30.450.20">
    <property type="entry name" value="PAS domain"/>
    <property type="match status" value="1"/>
</dbReference>
<organism evidence="16">
    <name type="scientific">marine sediment metagenome</name>
    <dbReference type="NCBI Taxonomy" id="412755"/>
    <lineage>
        <taxon>unclassified sequences</taxon>
        <taxon>metagenomes</taxon>
        <taxon>ecological metagenomes</taxon>
    </lineage>
</organism>
<proteinExistence type="predicted"/>
<dbReference type="InterPro" id="IPR029151">
    <property type="entry name" value="Sensor-like_sf"/>
</dbReference>
<evidence type="ECO:0000256" key="7">
    <source>
        <dbReference type="ARBA" id="ARBA00022692"/>
    </source>
</evidence>
<keyword evidence="5" id="KW-0597">Phosphoprotein</keyword>
<evidence type="ECO:0000256" key="12">
    <source>
        <dbReference type="ARBA" id="ARBA00023012"/>
    </source>
</evidence>
<dbReference type="Pfam" id="PF00672">
    <property type="entry name" value="HAMP"/>
    <property type="match status" value="1"/>
</dbReference>
<dbReference type="AlphaFoldDB" id="A0A0F9CWE8"/>
<feature type="non-terminal residue" evidence="16">
    <location>
        <position position="589"/>
    </location>
</feature>
<dbReference type="GO" id="GO:0000155">
    <property type="term" value="F:phosphorelay sensor kinase activity"/>
    <property type="evidence" value="ECO:0007669"/>
    <property type="project" value="TreeGrafter"/>
</dbReference>
<keyword evidence="13 14" id="KW-0472">Membrane</keyword>
<evidence type="ECO:0000256" key="6">
    <source>
        <dbReference type="ARBA" id="ARBA00022679"/>
    </source>
</evidence>
<dbReference type="EMBL" id="LAZR01031479">
    <property type="protein sequence ID" value="KKL53634.1"/>
    <property type="molecule type" value="Genomic_DNA"/>
</dbReference>
<dbReference type="InterPro" id="IPR033463">
    <property type="entry name" value="sCache_3"/>
</dbReference>
<feature type="transmembrane region" description="Helical" evidence="14">
    <location>
        <begin position="287"/>
        <end position="311"/>
    </location>
</feature>
<evidence type="ECO:0000256" key="14">
    <source>
        <dbReference type="SAM" id="Phobius"/>
    </source>
</evidence>
<dbReference type="InterPro" id="IPR003660">
    <property type="entry name" value="HAMP_dom"/>
</dbReference>
<dbReference type="Pfam" id="PF17203">
    <property type="entry name" value="sCache_3_2"/>
    <property type="match status" value="1"/>
</dbReference>
<keyword evidence="10" id="KW-0067">ATP-binding</keyword>
<feature type="domain" description="HAMP" evidence="15">
    <location>
        <begin position="476"/>
        <end position="528"/>
    </location>
</feature>
<evidence type="ECO:0000256" key="13">
    <source>
        <dbReference type="ARBA" id="ARBA00023136"/>
    </source>
</evidence>
<dbReference type="Gene3D" id="6.10.340.10">
    <property type="match status" value="1"/>
</dbReference>
<dbReference type="InterPro" id="IPR036457">
    <property type="entry name" value="PPM-type-like_dom_sf"/>
</dbReference>
<comment type="subcellular location">
    <subcellularLocation>
        <location evidence="2">Cell membrane</location>
        <topology evidence="2">Multi-pass membrane protein</topology>
    </subcellularLocation>
</comment>
<dbReference type="EC" id="2.7.13.3" evidence="3"/>
<keyword evidence="12" id="KW-0902">Two-component regulatory system</keyword>
<evidence type="ECO:0000256" key="9">
    <source>
        <dbReference type="ARBA" id="ARBA00022777"/>
    </source>
</evidence>
<dbReference type="GO" id="GO:0005886">
    <property type="term" value="C:plasma membrane"/>
    <property type="evidence" value="ECO:0007669"/>
    <property type="project" value="UniProtKB-SubCell"/>
</dbReference>
<dbReference type="SMART" id="SM00304">
    <property type="entry name" value="HAMP"/>
    <property type="match status" value="1"/>
</dbReference>
<dbReference type="InterPro" id="IPR050398">
    <property type="entry name" value="HssS/ArlS-like"/>
</dbReference>
<evidence type="ECO:0000313" key="16">
    <source>
        <dbReference type="EMBL" id="KKL53634.1"/>
    </source>
</evidence>
<keyword evidence="11 14" id="KW-1133">Transmembrane helix</keyword>
<evidence type="ECO:0000256" key="1">
    <source>
        <dbReference type="ARBA" id="ARBA00000085"/>
    </source>
</evidence>
<dbReference type="GO" id="GO:0005524">
    <property type="term" value="F:ATP binding"/>
    <property type="evidence" value="ECO:0007669"/>
    <property type="project" value="UniProtKB-KW"/>
</dbReference>
<dbReference type="Gene3D" id="3.60.40.10">
    <property type="entry name" value="PPM-type phosphatase domain"/>
    <property type="match status" value="1"/>
</dbReference>
<evidence type="ECO:0000256" key="8">
    <source>
        <dbReference type="ARBA" id="ARBA00022741"/>
    </source>
</evidence>
<keyword evidence="6" id="KW-0808">Transferase</keyword>
<feature type="transmembrane region" description="Helical" evidence="14">
    <location>
        <begin position="456"/>
        <end position="477"/>
    </location>
</feature>
<dbReference type="SUPFAM" id="SSF158472">
    <property type="entry name" value="HAMP domain-like"/>
    <property type="match status" value="1"/>
</dbReference>